<evidence type="ECO:0000313" key="2">
    <source>
        <dbReference type="Proteomes" id="UP001501257"/>
    </source>
</evidence>
<gene>
    <name evidence="1" type="ORF">GCM10025778_22760</name>
</gene>
<organism evidence="1 2">
    <name type="scientific">Paeniglutamicibacter antarcticus</name>
    <dbReference type="NCBI Taxonomy" id="494023"/>
    <lineage>
        <taxon>Bacteria</taxon>
        <taxon>Bacillati</taxon>
        <taxon>Actinomycetota</taxon>
        <taxon>Actinomycetes</taxon>
        <taxon>Micrococcales</taxon>
        <taxon>Micrococcaceae</taxon>
        <taxon>Paeniglutamicibacter</taxon>
    </lineage>
</organism>
<reference evidence="2" key="1">
    <citation type="journal article" date="2019" name="Int. J. Syst. Evol. Microbiol.">
        <title>The Global Catalogue of Microorganisms (GCM) 10K type strain sequencing project: providing services to taxonomists for standard genome sequencing and annotation.</title>
        <authorList>
            <consortium name="The Broad Institute Genomics Platform"/>
            <consortium name="The Broad Institute Genome Sequencing Center for Infectious Disease"/>
            <person name="Wu L."/>
            <person name="Ma J."/>
        </authorList>
    </citation>
    <scope>NUCLEOTIDE SEQUENCE [LARGE SCALE GENOMIC DNA]</scope>
    <source>
        <strain evidence="2">JCM 18952</strain>
    </source>
</reference>
<dbReference type="RefSeq" id="WP_210101716.1">
    <property type="nucleotide sequence ID" value="NZ_BAABLK010000033.1"/>
</dbReference>
<evidence type="ECO:0008006" key="3">
    <source>
        <dbReference type="Google" id="ProtNLM"/>
    </source>
</evidence>
<keyword evidence="2" id="KW-1185">Reference proteome</keyword>
<proteinExistence type="predicted"/>
<protein>
    <recommendedName>
        <fullName evidence="3">Trm112 family protein</fullName>
    </recommendedName>
</protein>
<dbReference type="SUPFAM" id="SSF158997">
    <property type="entry name" value="Trm112p-like"/>
    <property type="match status" value="1"/>
</dbReference>
<name>A0ABP9TPS2_9MICC</name>
<sequence length="65" mass="6753">MSNLSAQLTAQLRCPITGSVLEQRGQQLVSLGTGPNGETYGYSIVEGIPVMLANEATSLDAKSKG</sequence>
<dbReference type="Proteomes" id="UP001501257">
    <property type="component" value="Unassembled WGS sequence"/>
</dbReference>
<accession>A0ABP9TPS2</accession>
<comment type="caution">
    <text evidence="1">The sequence shown here is derived from an EMBL/GenBank/DDBJ whole genome shotgun (WGS) entry which is preliminary data.</text>
</comment>
<dbReference type="Gene3D" id="2.20.25.10">
    <property type="match status" value="1"/>
</dbReference>
<dbReference type="EMBL" id="BAABLK010000033">
    <property type="protein sequence ID" value="GAA5227743.1"/>
    <property type="molecule type" value="Genomic_DNA"/>
</dbReference>
<evidence type="ECO:0000313" key="1">
    <source>
        <dbReference type="EMBL" id="GAA5227743.1"/>
    </source>
</evidence>